<dbReference type="PANTHER" id="PTHR11814">
    <property type="entry name" value="SULFATE TRANSPORTER"/>
    <property type="match status" value="1"/>
</dbReference>
<evidence type="ECO:0000256" key="2">
    <source>
        <dbReference type="ARBA" id="ARBA00022692"/>
    </source>
</evidence>
<dbReference type="InterPro" id="IPR001902">
    <property type="entry name" value="SLC26A/SulP_fam"/>
</dbReference>
<feature type="domain" description="SLC26A/SulP transporter" evidence="6">
    <location>
        <begin position="38"/>
        <end position="195"/>
    </location>
</feature>
<dbReference type="AlphaFoldDB" id="A0AAV9SA35"/>
<comment type="subcellular location">
    <subcellularLocation>
        <location evidence="1">Membrane</location>
        <topology evidence="1">Multi-pass membrane protein</topology>
    </subcellularLocation>
</comment>
<dbReference type="PROSITE" id="PS01130">
    <property type="entry name" value="SLC26A"/>
    <property type="match status" value="1"/>
</dbReference>
<evidence type="ECO:0000259" key="6">
    <source>
        <dbReference type="Pfam" id="PF00916"/>
    </source>
</evidence>
<gene>
    <name evidence="7" type="ORF">CRENBAI_024830</name>
</gene>
<evidence type="ECO:0000256" key="3">
    <source>
        <dbReference type="ARBA" id="ARBA00022989"/>
    </source>
</evidence>
<reference evidence="7 8" key="1">
    <citation type="submission" date="2021-06" db="EMBL/GenBank/DDBJ databases">
        <authorList>
            <person name="Palmer J.M."/>
        </authorList>
    </citation>
    <scope>NUCLEOTIDE SEQUENCE [LARGE SCALE GENOMIC DNA]</scope>
    <source>
        <strain evidence="7 8">MEX-2019</strain>
        <tissue evidence="7">Muscle</tissue>
    </source>
</reference>
<feature type="transmembrane region" description="Helical" evidence="5">
    <location>
        <begin position="114"/>
        <end position="136"/>
    </location>
</feature>
<dbReference type="EMBL" id="JAHHUM010000655">
    <property type="protein sequence ID" value="KAK5617920.1"/>
    <property type="molecule type" value="Genomic_DNA"/>
</dbReference>
<keyword evidence="4 5" id="KW-0472">Membrane</keyword>
<keyword evidence="8" id="KW-1185">Reference proteome</keyword>
<dbReference type="InterPro" id="IPR011547">
    <property type="entry name" value="SLC26A/SulP_dom"/>
</dbReference>
<keyword evidence="2 5" id="KW-0812">Transmembrane</keyword>
<accession>A0AAV9SA35</accession>
<protein>
    <recommendedName>
        <fullName evidence="6">SLC26A/SulP transporter domain-containing protein</fullName>
    </recommendedName>
</protein>
<feature type="transmembrane region" description="Helical" evidence="5">
    <location>
        <begin position="42"/>
        <end position="60"/>
    </location>
</feature>
<name>A0AAV9SA35_9TELE</name>
<organism evidence="7 8">
    <name type="scientific">Crenichthys baileyi</name>
    <name type="common">White River springfish</name>
    <dbReference type="NCBI Taxonomy" id="28760"/>
    <lineage>
        <taxon>Eukaryota</taxon>
        <taxon>Metazoa</taxon>
        <taxon>Chordata</taxon>
        <taxon>Craniata</taxon>
        <taxon>Vertebrata</taxon>
        <taxon>Euteleostomi</taxon>
        <taxon>Actinopterygii</taxon>
        <taxon>Neopterygii</taxon>
        <taxon>Teleostei</taxon>
        <taxon>Neoteleostei</taxon>
        <taxon>Acanthomorphata</taxon>
        <taxon>Ovalentaria</taxon>
        <taxon>Atherinomorphae</taxon>
        <taxon>Cyprinodontiformes</taxon>
        <taxon>Goodeidae</taxon>
        <taxon>Crenichthys</taxon>
    </lineage>
</organism>
<evidence type="ECO:0000256" key="4">
    <source>
        <dbReference type="ARBA" id="ARBA00023136"/>
    </source>
</evidence>
<evidence type="ECO:0000313" key="8">
    <source>
        <dbReference type="Proteomes" id="UP001311232"/>
    </source>
</evidence>
<sequence>MDRPLQGRESSRRCCSYSTLKSWLPVLSWLPKYKLRYLQMDLLAGITVGLTTVPQALAYAEVAGLPVQYGLYSAFMGGFIYTLLGTSKDVTLGPTAIMSLLCFSVVGGQPHRAVLLSLLCGVIQAAMALLRLGFLLDFISYPVIKGFTCAAAVTIGFGQVKNILGIQDVPPSFFLEVYFTFHKIPEARVGDVVLGPGLSRSTDRVDVHEVTSGH</sequence>
<dbReference type="Proteomes" id="UP001311232">
    <property type="component" value="Unassembled WGS sequence"/>
</dbReference>
<comment type="caution">
    <text evidence="7">The sequence shown here is derived from an EMBL/GenBank/DDBJ whole genome shotgun (WGS) entry which is preliminary data.</text>
</comment>
<dbReference type="InterPro" id="IPR018045">
    <property type="entry name" value="S04_transporter_CS"/>
</dbReference>
<evidence type="ECO:0000256" key="5">
    <source>
        <dbReference type="SAM" id="Phobius"/>
    </source>
</evidence>
<dbReference type="GO" id="GO:0008271">
    <property type="term" value="F:secondary active sulfate transmembrane transporter activity"/>
    <property type="evidence" value="ECO:0007669"/>
    <property type="project" value="InterPro"/>
</dbReference>
<dbReference type="Pfam" id="PF00916">
    <property type="entry name" value="Sulfate_transp"/>
    <property type="match status" value="1"/>
</dbReference>
<evidence type="ECO:0000313" key="7">
    <source>
        <dbReference type="EMBL" id="KAK5617920.1"/>
    </source>
</evidence>
<proteinExistence type="predicted"/>
<dbReference type="GO" id="GO:0016020">
    <property type="term" value="C:membrane"/>
    <property type="evidence" value="ECO:0007669"/>
    <property type="project" value="UniProtKB-SubCell"/>
</dbReference>
<keyword evidence="3 5" id="KW-1133">Transmembrane helix</keyword>
<evidence type="ECO:0000256" key="1">
    <source>
        <dbReference type="ARBA" id="ARBA00004141"/>
    </source>
</evidence>